<dbReference type="AlphaFoldDB" id="A0A4S4D3L2"/>
<dbReference type="Pfam" id="PF01433">
    <property type="entry name" value="Peptidase_M1"/>
    <property type="match status" value="1"/>
</dbReference>
<evidence type="ECO:0000256" key="7">
    <source>
        <dbReference type="ARBA" id="ARBA00022833"/>
    </source>
</evidence>
<reference evidence="17 18" key="1">
    <citation type="journal article" date="2018" name="Proc. Natl. Acad. Sci. U.S.A.">
        <title>Draft genome sequence of Camellia sinensis var. sinensis provides insights into the evolution of the tea genome and tea quality.</title>
        <authorList>
            <person name="Wei C."/>
            <person name="Yang H."/>
            <person name="Wang S."/>
            <person name="Zhao J."/>
            <person name="Liu C."/>
            <person name="Gao L."/>
            <person name="Xia E."/>
            <person name="Lu Y."/>
            <person name="Tai Y."/>
            <person name="She G."/>
            <person name="Sun J."/>
            <person name="Cao H."/>
            <person name="Tong W."/>
            <person name="Gao Q."/>
            <person name="Li Y."/>
            <person name="Deng W."/>
            <person name="Jiang X."/>
            <person name="Wang W."/>
            <person name="Chen Q."/>
            <person name="Zhang S."/>
            <person name="Li H."/>
            <person name="Wu J."/>
            <person name="Wang P."/>
            <person name="Li P."/>
            <person name="Shi C."/>
            <person name="Zheng F."/>
            <person name="Jian J."/>
            <person name="Huang B."/>
            <person name="Shan D."/>
            <person name="Shi M."/>
            <person name="Fang C."/>
            <person name="Yue Y."/>
            <person name="Li F."/>
            <person name="Li D."/>
            <person name="Wei S."/>
            <person name="Han B."/>
            <person name="Jiang C."/>
            <person name="Yin Y."/>
            <person name="Xia T."/>
            <person name="Zhang Z."/>
            <person name="Bennetzen J.L."/>
            <person name="Zhao S."/>
            <person name="Wan X."/>
        </authorList>
    </citation>
    <scope>NUCLEOTIDE SEQUENCE [LARGE SCALE GENOMIC DNA]</scope>
    <source>
        <strain evidence="18">cv. Shuchazao</strain>
        <tissue evidence="17">Leaf</tissue>
    </source>
</reference>
<feature type="binding site" evidence="12">
    <location>
        <position position="481"/>
    </location>
    <ligand>
        <name>Zn(2+)</name>
        <dbReference type="ChEBI" id="CHEBI:29105"/>
        <note>catalytic</note>
    </ligand>
</feature>
<keyword evidence="4" id="KW-0645">Protease</keyword>
<evidence type="ECO:0000256" key="1">
    <source>
        <dbReference type="ARBA" id="ARBA00004174"/>
    </source>
</evidence>
<evidence type="ECO:0000256" key="8">
    <source>
        <dbReference type="ARBA" id="ARBA00022848"/>
    </source>
</evidence>
<gene>
    <name evidence="17" type="ORF">TEA_029825</name>
</gene>
<evidence type="ECO:0000256" key="3">
    <source>
        <dbReference type="ARBA" id="ARBA00022438"/>
    </source>
</evidence>
<dbReference type="FunFam" id="2.60.40.1730:FF:000002">
    <property type="entry name" value="Aminopeptidase"/>
    <property type="match status" value="1"/>
</dbReference>
<feature type="binding site" evidence="12">
    <location>
        <position position="462"/>
    </location>
    <ligand>
        <name>Zn(2+)</name>
        <dbReference type="ChEBI" id="CHEBI:29105"/>
        <note>catalytic</note>
    </ligand>
</feature>
<evidence type="ECO:0000259" key="15">
    <source>
        <dbReference type="Pfam" id="PF11838"/>
    </source>
</evidence>
<comment type="subcellular location">
    <subcellularLocation>
        <location evidence="1">Microsome membrane</location>
        <topology evidence="1">Peripheral membrane protein</topology>
    </subcellularLocation>
</comment>
<comment type="caution">
    <text evidence="17">The sequence shown here is derived from an EMBL/GenBank/DDBJ whole genome shotgun (WGS) entry which is preliminary data.</text>
</comment>
<protein>
    <recommendedName>
        <fullName evidence="10">Alpha-aminoacylpeptide hydrolase</fullName>
    </recommendedName>
</protein>
<evidence type="ECO:0000256" key="11">
    <source>
        <dbReference type="PIRSR" id="PIRSR634016-1"/>
    </source>
</evidence>
<evidence type="ECO:0000259" key="14">
    <source>
        <dbReference type="Pfam" id="PF01433"/>
    </source>
</evidence>
<dbReference type="InterPro" id="IPR050344">
    <property type="entry name" value="Peptidase_M1_aminopeptidases"/>
</dbReference>
<dbReference type="InterPro" id="IPR045357">
    <property type="entry name" value="Aminopeptidase_N-like_N"/>
</dbReference>
<evidence type="ECO:0000256" key="10">
    <source>
        <dbReference type="ARBA" id="ARBA00029840"/>
    </source>
</evidence>
<keyword evidence="8" id="KW-0256">Endoplasmic reticulum</keyword>
<dbReference type="Gene3D" id="1.25.50.20">
    <property type="match status" value="1"/>
</dbReference>
<dbReference type="GO" id="GO:0008270">
    <property type="term" value="F:zinc ion binding"/>
    <property type="evidence" value="ECO:0007669"/>
    <property type="project" value="InterPro"/>
</dbReference>
<dbReference type="PANTHER" id="PTHR11533:SF274">
    <property type="entry name" value="AMINOPEPTIDASE"/>
    <property type="match status" value="1"/>
</dbReference>
<dbReference type="GO" id="GO:0042277">
    <property type="term" value="F:peptide binding"/>
    <property type="evidence" value="ECO:0007669"/>
    <property type="project" value="TreeGrafter"/>
</dbReference>
<dbReference type="InterPro" id="IPR034016">
    <property type="entry name" value="M1_APN-typ"/>
</dbReference>
<dbReference type="PANTHER" id="PTHR11533">
    <property type="entry name" value="PROTEASE M1 ZINC METALLOPROTEASE"/>
    <property type="match status" value="1"/>
</dbReference>
<feature type="active site" description="Proton acceptor" evidence="11">
    <location>
        <position position="459"/>
    </location>
</feature>
<name>A0A4S4D3L2_CAMSN</name>
<keyword evidence="5 12" id="KW-0479">Metal-binding</keyword>
<keyword evidence="6" id="KW-0378">Hydrolase</keyword>
<dbReference type="GO" id="GO:0006508">
    <property type="term" value="P:proteolysis"/>
    <property type="evidence" value="ECO:0007669"/>
    <property type="project" value="UniProtKB-KW"/>
</dbReference>
<dbReference type="EMBL" id="SDRB02012767">
    <property type="protein sequence ID" value="THF96757.1"/>
    <property type="molecule type" value="Genomic_DNA"/>
</dbReference>
<dbReference type="Gene3D" id="2.60.40.1730">
    <property type="entry name" value="tricorn interacting facor f3 domain"/>
    <property type="match status" value="1"/>
</dbReference>
<dbReference type="InterPro" id="IPR024571">
    <property type="entry name" value="ERAP1-like_C_dom"/>
</dbReference>
<dbReference type="Gene3D" id="1.10.390.10">
    <property type="entry name" value="Neutral Protease Domain 2"/>
    <property type="match status" value="1"/>
</dbReference>
<dbReference type="InterPro" id="IPR001930">
    <property type="entry name" value="Peptidase_M1"/>
</dbReference>
<dbReference type="CDD" id="cd09601">
    <property type="entry name" value="M1_APN-Q_like"/>
    <property type="match status" value="1"/>
</dbReference>
<evidence type="ECO:0000313" key="18">
    <source>
        <dbReference type="Proteomes" id="UP000306102"/>
    </source>
</evidence>
<dbReference type="InterPro" id="IPR014782">
    <property type="entry name" value="Peptidase_M1_dom"/>
</dbReference>
<sequence>MIWLVCGTLRFTDLVLNLTDSTDSSANPTDSHPRLATQLLHPSSNDASIDESKTIEDSSVTEASIDVKNNDKNDVFNTKKKIRRADMKRCRAFPSPIETSVKNCHAIRVCVSRQRMCCLLSMLYALFLHLQTLSSPSIHHLTLGSLQFLHCTEQFKNQTRLPKFAIPNRYDLTLNPDLFACTFSGTVQINLSILQITKFIVLNALELVIDQASFTNPQNQKCVPSDVVLDGDDEILILVFDEGLVVGDGVLEISFSGVLNVHMRGFYSGTYMDGGVKKNMASTQFEAVEARRCFPCWDEPALKATFKITLNVPSELTALSNMPVVHEKLNGHLKTVHFEESPIMSTYLVAVVIGLFDHIEETTADGIMVRAYCPVGKSDQGRFALDVAVKALDIYKKYFSMPYTLPKLDMVAVPDFQYGAMENYGLITYRESELLYDNLYSTAVNKQRASALAIVVTHEVAHQWFGNLVTMEWWTHLWLNEGFATWVVSYLVTDTLFPEWEIWTKFLEDTAGGLHLDALETSHPIEVEIHHARSIDEVADDITYTKGCAVIRMLMDYLGDDVFQKSLSSYMKKYACKSTKTEDLWSVLSEESGIQVNTMMDTWTKKKGYPVISVKLEDFNLEFEQSQFLFSGLHSDDCWVVPITLSVGSCNVKKNFLLETKFGKLDISGLFYSSDGNSSSFEEKNQEKFNENYWVKLNIGQTGFYRVKYDEKVTAQLRKAIEDNCLSAADKFGILDDMYALCEACEVPLSSLLSLMNVYRKELDYIVLSRIINVKISSNVAKIASDAVPNLANRMKQFFIDLLLFSAEKLGWEPIQGENHLNSMLREEVLLALVKFGHDSTIVEATKRFEAYLGDRNTTLLPVYCRKAAYVAVMRNANTSNRSGLESLINVYKEAEAMQEKARVLRCIASCPDPDIVLEILNFMLSDEVRGQDRLYILPGLSLEGRKTAWKWLKENWDLILEKCAGPILHSFVRGIVTPFSSHEKADEVEAFFASRDITAFARILKQSIEQIRIKARWVENIKQEESLEELVRELARVR</sequence>
<keyword evidence="8" id="KW-0492">Microsome</keyword>
<dbReference type="FunFam" id="1.10.390.10:FF:000001">
    <property type="entry name" value="Aminopeptidase"/>
    <property type="match status" value="1"/>
</dbReference>
<accession>A0A4S4D3L2</accession>
<feature type="domain" description="Peptidase M1 membrane alanine aminopeptidase" evidence="14">
    <location>
        <begin position="383"/>
        <end position="603"/>
    </location>
</feature>
<keyword evidence="7 12" id="KW-0862">Zinc</keyword>
<evidence type="ECO:0000256" key="5">
    <source>
        <dbReference type="ARBA" id="ARBA00022723"/>
    </source>
</evidence>
<comment type="similarity">
    <text evidence="2">Belongs to the peptidase M1 family.</text>
</comment>
<dbReference type="SUPFAM" id="SSF63737">
    <property type="entry name" value="Leukotriene A4 hydrolase N-terminal domain"/>
    <property type="match status" value="1"/>
</dbReference>
<comment type="cofactor">
    <cofactor evidence="12">
        <name>Zn(2+)</name>
        <dbReference type="ChEBI" id="CHEBI:29105"/>
    </cofactor>
    <text evidence="12">Binds 1 zinc ion per subunit.</text>
</comment>
<evidence type="ECO:0000256" key="6">
    <source>
        <dbReference type="ARBA" id="ARBA00022801"/>
    </source>
</evidence>
<dbReference type="GO" id="GO:0005615">
    <property type="term" value="C:extracellular space"/>
    <property type="evidence" value="ECO:0007669"/>
    <property type="project" value="TreeGrafter"/>
</dbReference>
<feature type="domain" description="Aminopeptidase N-like N-terminal" evidence="16">
    <location>
        <begin position="167"/>
        <end position="348"/>
    </location>
</feature>
<evidence type="ECO:0000256" key="13">
    <source>
        <dbReference type="PIRSR" id="PIRSR634016-4"/>
    </source>
</evidence>
<dbReference type="FunFam" id="1.25.50.20:FF:000002">
    <property type="entry name" value="Aminopeptidase"/>
    <property type="match status" value="1"/>
</dbReference>
<organism evidence="17 18">
    <name type="scientific">Camellia sinensis var. sinensis</name>
    <name type="common">China tea</name>
    <dbReference type="NCBI Taxonomy" id="542762"/>
    <lineage>
        <taxon>Eukaryota</taxon>
        <taxon>Viridiplantae</taxon>
        <taxon>Streptophyta</taxon>
        <taxon>Embryophyta</taxon>
        <taxon>Tracheophyta</taxon>
        <taxon>Spermatophyta</taxon>
        <taxon>Magnoliopsida</taxon>
        <taxon>eudicotyledons</taxon>
        <taxon>Gunneridae</taxon>
        <taxon>Pentapetalae</taxon>
        <taxon>asterids</taxon>
        <taxon>Ericales</taxon>
        <taxon>Theaceae</taxon>
        <taxon>Camellia</taxon>
    </lineage>
</organism>
<keyword evidence="3" id="KW-0031">Aminopeptidase</keyword>
<evidence type="ECO:0000259" key="16">
    <source>
        <dbReference type="Pfam" id="PF17900"/>
    </source>
</evidence>
<dbReference type="SUPFAM" id="SSF55486">
    <property type="entry name" value="Metalloproteases ('zincins'), catalytic domain"/>
    <property type="match status" value="1"/>
</dbReference>
<dbReference type="GO" id="GO:0070006">
    <property type="term" value="F:metalloaminopeptidase activity"/>
    <property type="evidence" value="ECO:0007669"/>
    <property type="project" value="TreeGrafter"/>
</dbReference>
<dbReference type="GO" id="GO:0043171">
    <property type="term" value="P:peptide catabolic process"/>
    <property type="evidence" value="ECO:0007669"/>
    <property type="project" value="TreeGrafter"/>
</dbReference>
<dbReference type="Pfam" id="PF17900">
    <property type="entry name" value="Peptidase_M1_N"/>
    <property type="match status" value="1"/>
</dbReference>
<dbReference type="Proteomes" id="UP000306102">
    <property type="component" value="Unassembled WGS sequence"/>
</dbReference>
<feature type="domain" description="ERAP1-like C-terminal" evidence="15">
    <location>
        <begin position="694"/>
        <end position="1013"/>
    </location>
</feature>
<dbReference type="InterPro" id="IPR042097">
    <property type="entry name" value="Aminopeptidase_N-like_N_sf"/>
</dbReference>
<dbReference type="InterPro" id="IPR027268">
    <property type="entry name" value="Peptidase_M4/M1_CTD_sf"/>
</dbReference>
<dbReference type="STRING" id="542762.A0A4S4D3L2"/>
<keyword evidence="18" id="KW-1185">Reference proteome</keyword>
<evidence type="ECO:0000256" key="4">
    <source>
        <dbReference type="ARBA" id="ARBA00022670"/>
    </source>
</evidence>
<keyword evidence="9" id="KW-0482">Metalloprotease</keyword>
<evidence type="ECO:0000256" key="9">
    <source>
        <dbReference type="ARBA" id="ARBA00023049"/>
    </source>
</evidence>
<feature type="binding site" evidence="12">
    <location>
        <position position="458"/>
    </location>
    <ligand>
        <name>Zn(2+)</name>
        <dbReference type="ChEBI" id="CHEBI:29105"/>
        <note>catalytic</note>
    </ligand>
</feature>
<evidence type="ECO:0000313" key="17">
    <source>
        <dbReference type="EMBL" id="THF96757.1"/>
    </source>
</evidence>
<feature type="site" description="Transition state stabilizer" evidence="13">
    <location>
        <position position="544"/>
    </location>
</feature>
<dbReference type="GO" id="GO:0005737">
    <property type="term" value="C:cytoplasm"/>
    <property type="evidence" value="ECO:0007669"/>
    <property type="project" value="TreeGrafter"/>
</dbReference>
<evidence type="ECO:0000256" key="12">
    <source>
        <dbReference type="PIRSR" id="PIRSR634016-3"/>
    </source>
</evidence>
<dbReference type="PRINTS" id="PR00756">
    <property type="entry name" value="ALADIPTASE"/>
</dbReference>
<dbReference type="Pfam" id="PF11838">
    <property type="entry name" value="ERAP1_C"/>
    <property type="match status" value="1"/>
</dbReference>
<proteinExistence type="inferred from homology"/>
<dbReference type="GO" id="GO:0016020">
    <property type="term" value="C:membrane"/>
    <property type="evidence" value="ECO:0007669"/>
    <property type="project" value="TreeGrafter"/>
</dbReference>
<dbReference type="Gene3D" id="2.60.40.1910">
    <property type="match status" value="1"/>
</dbReference>
<evidence type="ECO:0000256" key="2">
    <source>
        <dbReference type="ARBA" id="ARBA00010136"/>
    </source>
</evidence>